<evidence type="ECO:0000313" key="10">
    <source>
        <dbReference type="Proteomes" id="UP000509367"/>
    </source>
</evidence>
<comment type="similarity">
    <text evidence="3">Belongs to the UbiH/COQ6 family.</text>
</comment>
<dbReference type="NCBIfam" id="TIGR01988">
    <property type="entry name" value="Ubi-OHases"/>
    <property type="match status" value="1"/>
</dbReference>
<dbReference type="PRINTS" id="PR00420">
    <property type="entry name" value="RNGMNOXGNASE"/>
</dbReference>
<keyword evidence="4" id="KW-0285">Flavoprotein</keyword>
<dbReference type="PANTHER" id="PTHR43876:SF7">
    <property type="entry name" value="UBIQUINONE BIOSYNTHESIS MONOOXYGENASE COQ6, MITOCHONDRIAL"/>
    <property type="match status" value="1"/>
</dbReference>
<dbReference type="Gene3D" id="3.50.50.60">
    <property type="entry name" value="FAD/NAD(P)-binding domain"/>
    <property type="match status" value="2"/>
</dbReference>
<dbReference type="PANTHER" id="PTHR43876">
    <property type="entry name" value="UBIQUINONE BIOSYNTHESIS MONOOXYGENASE COQ6, MITOCHONDRIAL"/>
    <property type="match status" value="1"/>
</dbReference>
<keyword evidence="5" id="KW-0274">FAD</keyword>
<dbReference type="InterPro" id="IPR002938">
    <property type="entry name" value="FAD-bd"/>
</dbReference>
<dbReference type="InterPro" id="IPR051205">
    <property type="entry name" value="UbiH/COQ6_monooxygenase"/>
</dbReference>
<feature type="domain" description="FAD-binding" evidence="8">
    <location>
        <begin position="5"/>
        <end position="334"/>
    </location>
</feature>
<comment type="cofactor">
    <cofactor evidence="1">
        <name>FAD</name>
        <dbReference type="ChEBI" id="CHEBI:57692"/>
    </cofactor>
</comment>
<evidence type="ECO:0000259" key="8">
    <source>
        <dbReference type="Pfam" id="PF01494"/>
    </source>
</evidence>
<protein>
    <submittedName>
        <fullName evidence="9">UbiH/UbiF family hydroxylase</fullName>
    </submittedName>
</protein>
<keyword evidence="7" id="KW-0503">Monooxygenase</keyword>
<evidence type="ECO:0000256" key="7">
    <source>
        <dbReference type="ARBA" id="ARBA00023033"/>
    </source>
</evidence>
<dbReference type="GO" id="GO:0071949">
    <property type="term" value="F:FAD binding"/>
    <property type="evidence" value="ECO:0007669"/>
    <property type="project" value="InterPro"/>
</dbReference>
<dbReference type="SUPFAM" id="SSF51905">
    <property type="entry name" value="FAD/NAD(P)-binding domain"/>
    <property type="match status" value="1"/>
</dbReference>
<evidence type="ECO:0000256" key="4">
    <source>
        <dbReference type="ARBA" id="ARBA00022630"/>
    </source>
</evidence>
<dbReference type="UniPathway" id="UPA00232"/>
<dbReference type="NCBIfam" id="NF005691">
    <property type="entry name" value="PRK07494.1"/>
    <property type="match status" value="1"/>
</dbReference>
<evidence type="ECO:0000256" key="6">
    <source>
        <dbReference type="ARBA" id="ARBA00023002"/>
    </source>
</evidence>
<gene>
    <name evidence="9" type="ORF">HTY61_06530</name>
</gene>
<dbReference type="InterPro" id="IPR036188">
    <property type="entry name" value="FAD/NAD-bd_sf"/>
</dbReference>
<organism evidence="9 10">
    <name type="scientific">Oricola thermophila</name>
    <dbReference type="NCBI Taxonomy" id="2742145"/>
    <lineage>
        <taxon>Bacteria</taxon>
        <taxon>Pseudomonadati</taxon>
        <taxon>Pseudomonadota</taxon>
        <taxon>Alphaproteobacteria</taxon>
        <taxon>Hyphomicrobiales</taxon>
        <taxon>Ahrensiaceae</taxon>
        <taxon>Oricola</taxon>
    </lineage>
</organism>
<comment type="pathway">
    <text evidence="2">Cofactor biosynthesis; ubiquinone biosynthesis.</text>
</comment>
<proteinExistence type="inferred from homology"/>
<dbReference type="AlphaFoldDB" id="A0A6N1VC60"/>
<sequence>MTMNDIAIVGGGPAGMAAALEAARHGYEVVLVAPSGTFLETDERTTAVMMPGIRLLQELGAWPELADEATPMRTMRLVDGTSRLVRAPTVTFQAHEIDEEAFGYNIVNRVLNAALQHAIDASPRIRVVDAMAETVSFGPDAAKLALSDGETLQSSLIVAADGVKSLMRETAGIGTRTWNYPQTAIVLTFAHGRDHHFVSTEFHRETGPFAQVPMRGGKRSSLVWVERPQEAERIATLDSETLAGMIERKMQSMLGAVSDVSRPQCWPLSGMIANRFGAERLMLIGQAAHIFPPIGAQGLNLSLRDIADLGKCLESAGADPGAVAVTSRYDRMRRLDVTTRTGTVDLLNRSLLTGFLPVQLARAVGLGLLAAMPPLRHIAMREGLAPGAGLRSMFSRPLREIDRVAAGRSSWRTEAR</sequence>
<evidence type="ECO:0000256" key="5">
    <source>
        <dbReference type="ARBA" id="ARBA00022827"/>
    </source>
</evidence>
<dbReference type="GO" id="GO:0016705">
    <property type="term" value="F:oxidoreductase activity, acting on paired donors, with incorporation or reduction of molecular oxygen"/>
    <property type="evidence" value="ECO:0007669"/>
    <property type="project" value="InterPro"/>
</dbReference>
<dbReference type="GO" id="GO:0006744">
    <property type="term" value="P:ubiquinone biosynthetic process"/>
    <property type="evidence" value="ECO:0007669"/>
    <property type="project" value="UniProtKB-UniPathway"/>
</dbReference>
<name>A0A6N1VC60_9HYPH</name>
<dbReference type="Proteomes" id="UP000509367">
    <property type="component" value="Chromosome"/>
</dbReference>
<evidence type="ECO:0000256" key="2">
    <source>
        <dbReference type="ARBA" id="ARBA00004749"/>
    </source>
</evidence>
<reference evidence="9 10" key="1">
    <citation type="submission" date="2020-06" db="EMBL/GenBank/DDBJ databases">
        <title>Oricola thermophila sp. nov. isolated from a tidal sediments.</title>
        <authorList>
            <person name="Kwon K.K."/>
            <person name="Yang S.-H."/>
            <person name="Park M.-J."/>
        </authorList>
    </citation>
    <scope>NUCLEOTIDE SEQUENCE [LARGE SCALE GENOMIC DNA]</scope>
    <source>
        <strain evidence="9 10">MEBiC13590</strain>
    </source>
</reference>
<keyword evidence="6" id="KW-0560">Oxidoreductase</keyword>
<evidence type="ECO:0000256" key="3">
    <source>
        <dbReference type="ARBA" id="ARBA00005349"/>
    </source>
</evidence>
<evidence type="ECO:0000313" key="9">
    <source>
        <dbReference type="EMBL" id="QKV18133.1"/>
    </source>
</evidence>
<evidence type="ECO:0000256" key="1">
    <source>
        <dbReference type="ARBA" id="ARBA00001974"/>
    </source>
</evidence>
<dbReference type="KEGG" id="orm:HTY61_06530"/>
<dbReference type="EMBL" id="CP054836">
    <property type="protein sequence ID" value="QKV18133.1"/>
    <property type="molecule type" value="Genomic_DNA"/>
</dbReference>
<dbReference type="Pfam" id="PF01494">
    <property type="entry name" value="FAD_binding_3"/>
    <property type="match status" value="1"/>
</dbReference>
<dbReference type="InterPro" id="IPR010971">
    <property type="entry name" value="UbiH/COQ6"/>
</dbReference>
<accession>A0A6N1VC60</accession>
<dbReference type="GO" id="GO:0004497">
    <property type="term" value="F:monooxygenase activity"/>
    <property type="evidence" value="ECO:0007669"/>
    <property type="project" value="UniProtKB-KW"/>
</dbReference>
<keyword evidence="10" id="KW-1185">Reference proteome</keyword>